<reference evidence="2 3" key="1">
    <citation type="journal article" date="2014" name="BMC Genomics">
        <title>Comparative genome sequencing reveals chemotype-specific gene clusters in the toxigenic black mold Stachybotrys.</title>
        <authorList>
            <person name="Semeiks J."/>
            <person name="Borek D."/>
            <person name="Otwinowski Z."/>
            <person name="Grishin N.V."/>
        </authorList>
    </citation>
    <scope>NUCLEOTIDE SEQUENCE [LARGE SCALE GENOMIC DNA]</scope>
    <source>
        <strain evidence="3">CBS 109288 / IBT 7711</strain>
    </source>
</reference>
<organism evidence="2 3">
    <name type="scientific">Stachybotrys chartarum (strain CBS 109288 / IBT 7711)</name>
    <name type="common">Toxic black mold</name>
    <name type="synonym">Stilbospora chartarum</name>
    <dbReference type="NCBI Taxonomy" id="1280523"/>
    <lineage>
        <taxon>Eukaryota</taxon>
        <taxon>Fungi</taxon>
        <taxon>Dikarya</taxon>
        <taxon>Ascomycota</taxon>
        <taxon>Pezizomycotina</taxon>
        <taxon>Sordariomycetes</taxon>
        <taxon>Hypocreomycetidae</taxon>
        <taxon>Hypocreales</taxon>
        <taxon>Stachybotryaceae</taxon>
        <taxon>Stachybotrys</taxon>
    </lineage>
</organism>
<accession>A0A084AL59</accession>
<feature type="coiled-coil region" evidence="1">
    <location>
        <begin position="57"/>
        <end position="108"/>
    </location>
</feature>
<sequence>MPPGPATALPRRRFGVLAVAASAVIFVGALTGAQLKNDSQKAEAVELFREAPAAEQIAALEAQKKVLLQQRATVQKRLDLFHERIEERRQELVQKAKLEERRQQLQMAKNKAGTSP</sequence>
<dbReference type="HOGENOM" id="CLU_158092_2_1_1"/>
<protein>
    <submittedName>
        <fullName evidence="2">Uncharacterized protein</fullName>
    </submittedName>
</protein>
<name>A0A084AL59_STACB</name>
<keyword evidence="1" id="KW-0175">Coiled coil</keyword>
<gene>
    <name evidence="2" type="ORF">S7711_11320</name>
</gene>
<dbReference type="EMBL" id="KL648675">
    <property type="protein sequence ID" value="KEY66038.1"/>
    <property type="molecule type" value="Genomic_DNA"/>
</dbReference>
<evidence type="ECO:0000313" key="2">
    <source>
        <dbReference type="EMBL" id="KEY66038.1"/>
    </source>
</evidence>
<keyword evidence="3" id="KW-1185">Reference proteome</keyword>
<proteinExistence type="predicted"/>
<dbReference type="Proteomes" id="UP000028045">
    <property type="component" value="Unassembled WGS sequence"/>
</dbReference>
<evidence type="ECO:0000256" key="1">
    <source>
        <dbReference type="SAM" id="Coils"/>
    </source>
</evidence>
<dbReference type="OrthoDB" id="5428081at2759"/>
<evidence type="ECO:0000313" key="3">
    <source>
        <dbReference type="Proteomes" id="UP000028045"/>
    </source>
</evidence>
<dbReference type="AlphaFoldDB" id="A0A084AL59"/>